<evidence type="ECO:0000313" key="1">
    <source>
        <dbReference type="EMBL" id="KAH0452260.1"/>
    </source>
</evidence>
<evidence type="ECO:0000313" key="2">
    <source>
        <dbReference type="Proteomes" id="UP000775213"/>
    </source>
</evidence>
<gene>
    <name evidence="1" type="ORF">IEQ34_019559</name>
</gene>
<accession>A0AAV7G823</accession>
<reference evidence="1 2" key="1">
    <citation type="journal article" date="2021" name="Hortic Res">
        <title>Chromosome-scale assembly of the Dendrobium chrysotoxum genome enhances the understanding of orchid evolution.</title>
        <authorList>
            <person name="Zhang Y."/>
            <person name="Zhang G.Q."/>
            <person name="Zhang D."/>
            <person name="Liu X.D."/>
            <person name="Xu X.Y."/>
            <person name="Sun W.H."/>
            <person name="Yu X."/>
            <person name="Zhu X."/>
            <person name="Wang Z.W."/>
            <person name="Zhao X."/>
            <person name="Zhong W.Y."/>
            <person name="Chen H."/>
            <person name="Yin W.L."/>
            <person name="Huang T."/>
            <person name="Niu S.C."/>
            <person name="Liu Z.J."/>
        </authorList>
    </citation>
    <scope>NUCLEOTIDE SEQUENCE [LARGE SCALE GENOMIC DNA]</scope>
    <source>
        <strain evidence="1">Lindl</strain>
    </source>
</reference>
<name>A0AAV7G823_DENCH</name>
<protein>
    <submittedName>
        <fullName evidence="1">Uncharacterized protein</fullName>
    </submittedName>
</protein>
<dbReference type="Proteomes" id="UP000775213">
    <property type="component" value="Unassembled WGS sequence"/>
</dbReference>
<dbReference type="AlphaFoldDB" id="A0AAV7G823"/>
<comment type="caution">
    <text evidence="1">The sequence shown here is derived from an EMBL/GenBank/DDBJ whole genome shotgun (WGS) entry which is preliminary data.</text>
</comment>
<dbReference type="EMBL" id="JAGFBR010000017">
    <property type="protein sequence ID" value="KAH0452260.1"/>
    <property type="molecule type" value="Genomic_DNA"/>
</dbReference>
<organism evidence="1 2">
    <name type="scientific">Dendrobium chrysotoxum</name>
    <name type="common">Orchid</name>
    <dbReference type="NCBI Taxonomy" id="161865"/>
    <lineage>
        <taxon>Eukaryota</taxon>
        <taxon>Viridiplantae</taxon>
        <taxon>Streptophyta</taxon>
        <taxon>Embryophyta</taxon>
        <taxon>Tracheophyta</taxon>
        <taxon>Spermatophyta</taxon>
        <taxon>Magnoliopsida</taxon>
        <taxon>Liliopsida</taxon>
        <taxon>Asparagales</taxon>
        <taxon>Orchidaceae</taxon>
        <taxon>Epidendroideae</taxon>
        <taxon>Malaxideae</taxon>
        <taxon>Dendrobiinae</taxon>
        <taxon>Dendrobium</taxon>
    </lineage>
</organism>
<proteinExistence type="predicted"/>
<keyword evidence="2" id="KW-1185">Reference proteome</keyword>
<sequence>MKFQQHPFAVLLSKGCRLLSRSSSSPDEEVIYFFLVNVKHFILFFYEQYMLGIHCKNFKVVFEINDQALKRGSSDMDAGCAGDARRVRHKSCLKDLNL</sequence>